<dbReference type="InterPro" id="IPR055431">
    <property type="entry name" value="RsgI_M"/>
</dbReference>
<proteinExistence type="predicted"/>
<feature type="compositionally biased region" description="Acidic residues" evidence="1">
    <location>
        <begin position="225"/>
        <end position="253"/>
    </location>
</feature>
<reference evidence="4" key="2">
    <citation type="submission" date="2021-04" db="EMBL/GenBank/DDBJ databases">
        <authorList>
            <person name="Gilroy R."/>
        </authorList>
    </citation>
    <scope>NUCLEOTIDE SEQUENCE</scope>
    <source>
        <strain evidence="4">ChiHecolR3B27-1887</strain>
    </source>
</reference>
<name>A0A9D2DLQ8_9ACTN</name>
<keyword evidence="2" id="KW-0812">Transmembrane</keyword>
<dbReference type="EMBL" id="DXBZ01000169">
    <property type="protein sequence ID" value="HIZ19223.1"/>
    <property type="molecule type" value="Genomic_DNA"/>
</dbReference>
<keyword evidence="2" id="KW-1133">Transmembrane helix</keyword>
<dbReference type="AlphaFoldDB" id="A0A9D2DLQ8"/>
<feature type="compositionally biased region" description="Low complexity" evidence="1">
    <location>
        <begin position="202"/>
        <end position="212"/>
    </location>
</feature>
<evidence type="ECO:0000256" key="1">
    <source>
        <dbReference type="SAM" id="MobiDB-lite"/>
    </source>
</evidence>
<comment type="caution">
    <text evidence="4">The sequence shown here is derived from an EMBL/GenBank/DDBJ whole genome shotgun (WGS) entry which is preliminary data.</text>
</comment>
<protein>
    <recommendedName>
        <fullName evidence="3">Anti-sigma factor RsgI-like middle domain-containing protein</fullName>
    </recommendedName>
</protein>
<organism evidence="4 5">
    <name type="scientific">Candidatus Olsenella stercoravium</name>
    <dbReference type="NCBI Taxonomy" id="2838713"/>
    <lineage>
        <taxon>Bacteria</taxon>
        <taxon>Bacillati</taxon>
        <taxon>Actinomycetota</taxon>
        <taxon>Coriobacteriia</taxon>
        <taxon>Coriobacteriales</taxon>
        <taxon>Atopobiaceae</taxon>
        <taxon>Olsenella</taxon>
    </lineage>
</organism>
<feature type="domain" description="Anti-sigma factor RsgI-like middle" evidence="3">
    <location>
        <begin position="88"/>
        <end position="183"/>
    </location>
</feature>
<evidence type="ECO:0000259" key="3">
    <source>
        <dbReference type="Pfam" id="PF23750"/>
    </source>
</evidence>
<gene>
    <name evidence="4" type="ORF">IAA22_08975</name>
</gene>
<evidence type="ECO:0000256" key="2">
    <source>
        <dbReference type="SAM" id="Phobius"/>
    </source>
</evidence>
<reference evidence="4" key="1">
    <citation type="journal article" date="2021" name="PeerJ">
        <title>Extensive microbial diversity within the chicken gut microbiome revealed by metagenomics and culture.</title>
        <authorList>
            <person name="Gilroy R."/>
            <person name="Ravi A."/>
            <person name="Getino M."/>
            <person name="Pursley I."/>
            <person name="Horton D.L."/>
            <person name="Alikhan N.F."/>
            <person name="Baker D."/>
            <person name="Gharbi K."/>
            <person name="Hall N."/>
            <person name="Watson M."/>
            <person name="Adriaenssens E.M."/>
            <person name="Foster-Nyarko E."/>
            <person name="Jarju S."/>
            <person name="Secka A."/>
            <person name="Antonio M."/>
            <person name="Oren A."/>
            <person name="Chaudhuri R.R."/>
            <person name="La Ragione R."/>
            <person name="Hildebrand F."/>
            <person name="Pallen M.J."/>
        </authorList>
    </citation>
    <scope>NUCLEOTIDE SEQUENCE</scope>
    <source>
        <strain evidence="4">ChiHecolR3B27-1887</strain>
    </source>
</reference>
<dbReference type="Proteomes" id="UP000824029">
    <property type="component" value="Unassembled WGS sequence"/>
</dbReference>
<evidence type="ECO:0000313" key="4">
    <source>
        <dbReference type="EMBL" id="HIZ19223.1"/>
    </source>
</evidence>
<feature type="transmembrane region" description="Helical" evidence="2">
    <location>
        <begin position="61"/>
        <end position="82"/>
    </location>
</feature>
<feature type="region of interest" description="Disordered" evidence="1">
    <location>
        <begin position="185"/>
        <end position="253"/>
    </location>
</feature>
<dbReference type="Pfam" id="PF23750">
    <property type="entry name" value="RsgI_M"/>
    <property type="match status" value="1"/>
</dbReference>
<sequence length="253" mass="27789">MSYLVMECRPAYAVVLDERGRFVRVPNLGYEVGQRLDDVVMLEAEVLSFEQARPRRARRGLVAALAAAACLCALVIGGFAVWQTPIGTVHMSINPEVGIDVNHFDRVVGIEGENEDGEKLIKGFSYYGRPIDEVSDDLALRAKDQGYLVPGGTIKISVESDDEEWRVATEDRLIVELEVHLEQPVAPEPEVVGADPVEEPPEQVAPEAEAPEAPAPAPVQPAPSYDDDWDDDDDGDDDDWDDDDDDGDDDDDD</sequence>
<accession>A0A9D2DLQ8</accession>
<keyword evidence="2" id="KW-0472">Membrane</keyword>
<evidence type="ECO:0000313" key="5">
    <source>
        <dbReference type="Proteomes" id="UP000824029"/>
    </source>
</evidence>